<evidence type="ECO:0000256" key="13">
    <source>
        <dbReference type="ARBA" id="ARBA00023200"/>
    </source>
</evidence>
<evidence type="ECO:0000256" key="3">
    <source>
        <dbReference type="ARBA" id="ARBA00004613"/>
    </source>
</evidence>
<feature type="active site" description="Glycyl thioester intermediate" evidence="14">
    <location>
        <position position="1321"/>
    </location>
</feature>
<evidence type="ECO:0000256" key="7">
    <source>
        <dbReference type="ARBA" id="ARBA00022614"/>
    </source>
</evidence>
<evidence type="ECO:0000256" key="8">
    <source>
        <dbReference type="ARBA" id="ARBA00022679"/>
    </source>
</evidence>
<dbReference type="Proteomes" id="UP001307839">
    <property type="component" value="Unassembled WGS sequence"/>
</dbReference>
<dbReference type="Pfam" id="PF20178">
    <property type="entry name" value="ToxA_N"/>
    <property type="match status" value="1"/>
</dbReference>
<evidence type="ECO:0000256" key="14">
    <source>
        <dbReference type="PROSITE-ProRule" id="PRU01398"/>
    </source>
</evidence>
<dbReference type="PANTHER" id="PTHR47114">
    <property type="match status" value="1"/>
</dbReference>
<organism evidence="17 18">
    <name type="scientific">Pseudomonas auratipiscis</name>
    <dbReference type="NCBI Taxonomy" id="3115853"/>
    <lineage>
        <taxon>Bacteria</taxon>
        <taxon>Pseudomonadati</taxon>
        <taxon>Pseudomonadota</taxon>
        <taxon>Gammaproteobacteria</taxon>
        <taxon>Pseudomonadales</taxon>
        <taxon>Pseudomonadaceae</taxon>
        <taxon>Pseudomonas</taxon>
    </lineage>
</organism>
<keyword evidence="10 14" id="KW-0833">Ubl conjugation pathway</keyword>
<dbReference type="PROSITE" id="PS52053">
    <property type="entry name" value="NEL"/>
    <property type="match status" value="1"/>
</dbReference>
<comment type="similarity">
    <text evidence="4 14">Belongs to the LRR-containing bacterial E3 ligase family.</text>
</comment>
<keyword evidence="6 14" id="KW-0964">Secreted</keyword>
<dbReference type="Gene3D" id="3.80.10.10">
    <property type="entry name" value="Ribonuclease Inhibitor"/>
    <property type="match status" value="1"/>
</dbReference>
<keyword evidence="7" id="KW-0433">Leucine-rich repeat</keyword>
<keyword evidence="13 14" id="KW-1035">Host cytoplasm</keyword>
<gene>
    <name evidence="17" type="ORF">V0R53_22240</name>
</gene>
<evidence type="ECO:0000256" key="12">
    <source>
        <dbReference type="ARBA" id="ARBA00023026"/>
    </source>
</evidence>
<feature type="domain" description="NEL" evidence="16">
    <location>
        <begin position="1233"/>
        <end position="1533"/>
    </location>
</feature>
<dbReference type="EC" id="2.3.2.27" evidence="5"/>
<dbReference type="RefSeq" id="WP_330080605.1">
    <property type="nucleotide sequence ID" value="NZ_JAZDCU010000017.1"/>
</dbReference>
<dbReference type="GO" id="GO:0016567">
    <property type="term" value="P:protein ubiquitination"/>
    <property type="evidence" value="ECO:0007669"/>
    <property type="project" value="InterPro"/>
</dbReference>
<dbReference type="Gene3D" id="1.20.58.360">
    <property type="entry name" value="Shigella T3SS effector IpaH defines"/>
    <property type="match status" value="1"/>
</dbReference>
<dbReference type="GO" id="GO:0061630">
    <property type="term" value="F:ubiquitin protein ligase activity"/>
    <property type="evidence" value="ECO:0007669"/>
    <property type="project" value="UniProtKB-EC"/>
</dbReference>
<keyword evidence="9" id="KW-0677">Repeat</keyword>
<evidence type="ECO:0000256" key="2">
    <source>
        <dbReference type="ARBA" id="ARBA00004192"/>
    </source>
</evidence>
<evidence type="ECO:0000256" key="11">
    <source>
        <dbReference type="ARBA" id="ARBA00022843"/>
    </source>
</evidence>
<evidence type="ECO:0000256" key="1">
    <source>
        <dbReference type="ARBA" id="ARBA00000900"/>
    </source>
</evidence>
<evidence type="ECO:0000256" key="6">
    <source>
        <dbReference type="ARBA" id="ARBA00022525"/>
    </source>
</evidence>
<feature type="region of interest" description="Disordered" evidence="15">
    <location>
        <begin position="1516"/>
        <end position="1539"/>
    </location>
</feature>
<evidence type="ECO:0000313" key="18">
    <source>
        <dbReference type="Proteomes" id="UP001307839"/>
    </source>
</evidence>
<dbReference type="InterPro" id="IPR051071">
    <property type="entry name" value="LRR-bact_E3_ubiq_ligases"/>
</dbReference>
<comment type="PTM">
    <text evidence="14">Ubiquitinated in the presence of host E1 ubiquitin-activating enzyme, E2 ubiquitin-conjugating enzyme and ubiquitin.</text>
</comment>
<dbReference type="SUPFAM" id="SSF52058">
    <property type="entry name" value="L domain-like"/>
    <property type="match status" value="1"/>
</dbReference>
<evidence type="ECO:0000313" key="17">
    <source>
        <dbReference type="EMBL" id="MEE1869110.1"/>
    </source>
</evidence>
<proteinExistence type="inferred from homology"/>
<evidence type="ECO:0000259" key="16">
    <source>
        <dbReference type="PROSITE" id="PS52053"/>
    </source>
</evidence>
<dbReference type="InterPro" id="IPR046673">
    <property type="entry name" value="ToxA_N"/>
</dbReference>
<keyword evidence="8 14" id="KW-0808">Transferase</keyword>
<feature type="compositionally biased region" description="Polar residues" evidence="15">
    <location>
        <begin position="1526"/>
        <end position="1539"/>
    </location>
</feature>
<dbReference type="Pfam" id="PF14496">
    <property type="entry name" value="NEL"/>
    <property type="match status" value="1"/>
</dbReference>
<comment type="catalytic activity">
    <reaction evidence="1">
        <text>S-ubiquitinyl-[E2 ubiquitin-conjugating enzyme]-L-cysteine + [acceptor protein]-L-lysine = [E2 ubiquitin-conjugating enzyme]-L-cysteine + N(6)-ubiquitinyl-[acceptor protein]-L-lysine.</text>
        <dbReference type="EC" id="2.3.2.27"/>
    </reaction>
</comment>
<dbReference type="InterPro" id="IPR032675">
    <property type="entry name" value="LRR_dom_sf"/>
</dbReference>
<reference evidence="17 18" key="1">
    <citation type="submission" date="2024-01" db="EMBL/GenBank/DDBJ databases">
        <title>Unpublished Manusciprt.</title>
        <authorList>
            <person name="Duman M."/>
            <person name="Valdes E.G."/>
            <person name="Ajmi N."/>
            <person name="Altun S."/>
            <person name="Saticioglu I.B."/>
        </authorList>
    </citation>
    <scope>NUCLEOTIDE SEQUENCE [LARGE SCALE GENOMIC DNA]</scope>
    <source>
        <strain evidence="17 18">120P</strain>
    </source>
</reference>
<evidence type="ECO:0000256" key="15">
    <source>
        <dbReference type="SAM" id="MobiDB-lite"/>
    </source>
</evidence>
<evidence type="ECO:0000256" key="9">
    <source>
        <dbReference type="ARBA" id="ARBA00022737"/>
    </source>
</evidence>
<evidence type="ECO:0000256" key="5">
    <source>
        <dbReference type="ARBA" id="ARBA00012483"/>
    </source>
</evidence>
<comment type="subcellular location">
    <subcellularLocation>
        <location evidence="2">Host cytoplasm</location>
    </subcellularLocation>
    <subcellularLocation>
        <location evidence="3">Secreted</location>
    </subcellularLocation>
</comment>
<keyword evidence="18" id="KW-1185">Reference proteome</keyword>
<sequence>MSASNDDTPIKGSLESSLEDYQDGFISGAFPAWLRSASVAQLTALKEAMVLSLYFNQRMRSALAGLQNIEGFTLPLLQQAMSTRFGPGYDAKRLQFRVGRKEPVVTSQPIGYPVTAAVYTNVPVLEAALRNFTEAETQPGGYLAGNRLLDKQDPKAVLPTADKFAQLCRNLDLGKRYQSHLGSVLEPADAADEQPGEGRRRVASLIARAQRYTMLVDAHIAWIKGQLRDDEHQLLVELCALRSPISLNDDHVIPKQLSLLECRLEEIVVLDVRDDSLSPWYSSSNRVLVYIPGDPQSPWLAYRSLRYFANDLGKRLRTHTYQHFFSRFVRRRDSQRFFNSVISGYSQVSDLANIDLQERMHAFDGYVFESLAQAWIRRIKDDAAMIAMPTAAVDREVQRAHDERLAAEGWTLLNLAGLFVPVLGAMLLAVAVWDLLRGCFYGIQAWREGDTHEALDHLLNVGIDLATLAATAAGVHAARGAWQRSVVVDSLVPAHLENGSQRLWNQDITPYRSEAPPVALVQRQDGLFRVNSRNWVEMEGSYYAVSQRQRARTWCLNSRQGHAPVLVSNGAGAWRLGSEQPTQWDARYHMFRRLGSFYRNFADQQIEEILTTTAMTDEQLRALHVYAHVPDACFVDTCERFAIDQRIRSALTQVNQGQTVDDPTVRAAISVLPEAAQLSGPALGRVVVAQRRLLFQQLYDASLSREPQGAMLLRRAFPSLHSPAAVAVLEAASVSQRARLLESGRVPLAMAEAARTAVRQIRVTRVYESLYLYTPQSLDLARVCLTLCDSLPGAPATMGWRLFDGHLQGPALLSTGPVEAGRRLDLVHDAGDFQLFDAQGQLLAGPGDFFSVMAAGFEDAHRDGMRLSEPFDHNLRVLLAAQAKMQRQEVEQLIGQPARIGWFRPPQRLAGGRLGYPLSGRRLGQPRRPAALYNQLRLLYPAFHDAQIESWLEAVRRSGQDPQREVLRLQREFSRLQDELHRWSESLPMQSSQRVPRGSLSRALISCWQHTLGTEIHSATGELEGYRLLIWGLNVDTLPTLPESVSFEHVRQLAFRDMGLEEIPQGFLRAFPRLTHLEVPNNRLTRLPQDLAQLRLLRELDCANNNIALDQAQAQMLETCESLEVINLSSNPLGRVFSLARMLRLQRVHLQRTHITEFPPDLLTRQELSIVDLRNNQITQVPEQYYRLPQWLSSTILLEWNPLQEDAAHRLRAFMQSNGWHVAAGWLEGTRSNLATVRERWLQVIGIDERTARADTWDQMHACSGSTALFELLERLLETADFVHHRVSLAERVFTLLEAMRQYSGLREALFELMANLELTCQDSAALHLSALELRMLVWRACSEVGPGQEQAALIGLGRQLWRLEQVDQLALQDIQARQAAGHNPDEIEVGLAYRLELRNLLDLPAQPGDMNFRVVAGLDIKRVRLGGEQILARESAEQLAGSLVTRDFWVEHLRRAYASRFETVNTPAQVRSTELMDAAASGGMPDGQYKAAQDKLKAEWDLAVAALIKTLTRDALGLPGEPPETVTQAPTPGPSSRT</sequence>
<keyword evidence="12" id="KW-0843">Virulence</keyword>
<evidence type="ECO:0000256" key="10">
    <source>
        <dbReference type="ARBA" id="ARBA00022786"/>
    </source>
</evidence>
<evidence type="ECO:0000256" key="4">
    <source>
        <dbReference type="ARBA" id="ARBA00009868"/>
    </source>
</evidence>
<accession>A0AB35WWP9</accession>
<dbReference type="GO" id="GO:0030430">
    <property type="term" value="C:host cell cytoplasm"/>
    <property type="evidence" value="ECO:0007669"/>
    <property type="project" value="UniProtKB-SubCell"/>
</dbReference>
<dbReference type="PANTHER" id="PTHR47114:SF2">
    <property type="entry name" value="OLIGODENDROCYTE-MYELIN GLYCOPROTEIN"/>
    <property type="match status" value="1"/>
</dbReference>
<protein>
    <recommendedName>
        <fullName evidence="5">RING-type E3 ubiquitin transferase</fullName>
        <ecNumber evidence="5">2.3.2.27</ecNumber>
    </recommendedName>
</protein>
<dbReference type="EMBL" id="JAZDQP010000018">
    <property type="protein sequence ID" value="MEE1869110.1"/>
    <property type="molecule type" value="Genomic_DNA"/>
</dbReference>
<keyword evidence="11 14" id="KW-0832">Ubl conjugation</keyword>
<name>A0AB35WWP9_9PSED</name>
<comment type="caution">
    <text evidence="17">The sequence shown here is derived from an EMBL/GenBank/DDBJ whole genome shotgun (WGS) entry which is preliminary data.</text>
</comment>
<dbReference type="InterPro" id="IPR029487">
    <property type="entry name" value="NEL_dom"/>
</dbReference>
<dbReference type="GO" id="GO:0005576">
    <property type="term" value="C:extracellular region"/>
    <property type="evidence" value="ECO:0007669"/>
    <property type="project" value="UniProtKB-SubCell"/>
</dbReference>